<keyword evidence="4" id="KW-1185">Reference proteome</keyword>
<organism evidence="3 4">
    <name type="scientific">Aeromicrobium alkaliterrae</name>
    <dbReference type="NCBI Taxonomy" id="302168"/>
    <lineage>
        <taxon>Bacteria</taxon>
        <taxon>Bacillati</taxon>
        <taxon>Actinomycetota</taxon>
        <taxon>Actinomycetes</taxon>
        <taxon>Propionibacteriales</taxon>
        <taxon>Nocardioidaceae</taxon>
        <taxon>Aeromicrobium</taxon>
    </lineage>
</organism>
<dbReference type="Proteomes" id="UP001501057">
    <property type="component" value="Unassembled WGS sequence"/>
</dbReference>
<reference evidence="4" key="1">
    <citation type="journal article" date="2019" name="Int. J. Syst. Evol. Microbiol.">
        <title>The Global Catalogue of Microorganisms (GCM) 10K type strain sequencing project: providing services to taxonomists for standard genome sequencing and annotation.</title>
        <authorList>
            <consortium name="The Broad Institute Genomics Platform"/>
            <consortium name="The Broad Institute Genome Sequencing Center for Infectious Disease"/>
            <person name="Wu L."/>
            <person name="Ma J."/>
        </authorList>
    </citation>
    <scope>NUCLEOTIDE SEQUENCE [LARGE SCALE GENOMIC DNA]</scope>
    <source>
        <strain evidence="4">JCM 13518</strain>
    </source>
</reference>
<evidence type="ECO:0000313" key="3">
    <source>
        <dbReference type="EMBL" id="GAA1734399.1"/>
    </source>
</evidence>
<dbReference type="InterPro" id="IPR025745">
    <property type="entry name" value="Mrr-like_N_dom"/>
</dbReference>
<feature type="domain" description="Restriction system protein Mrr-like N-terminal" evidence="2">
    <location>
        <begin position="67"/>
        <end position="141"/>
    </location>
</feature>
<evidence type="ECO:0000313" key="4">
    <source>
        <dbReference type="Proteomes" id="UP001501057"/>
    </source>
</evidence>
<dbReference type="Pfam" id="PF14338">
    <property type="entry name" value="Mrr_N"/>
    <property type="match status" value="1"/>
</dbReference>
<evidence type="ECO:0000259" key="2">
    <source>
        <dbReference type="Pfam" id="PF14338"/>
    </source>
</evidence>
<comment type="caution">
    <text evidence="3">The sequence shown here is derived from an EMBL/GenBank/DDBJ whole genome shotgun (WGS) entry which is preliminary data.</text>
</comment>
<proteinExistence type="predicted"/>
<feature type="region of interest" description="Disordered" evidence="1">
    <location>
        <begin position="25"/>
        <end position="55"/>
    </location>
</feature>
<dbReference type="EMBL" id="BAAAME010000002">
    <property type="protein sequence ID" value="GAA1734399.1"/>
    <property type="molecule type" value="Genomic_DNA"/>
</dbReference>
<name>A0ABP4VRL5_9ACTN</name>
<protein>
    <recommendedName>
        <fullName evidence="2">Restriction system protein Mrr-like N-terminal domain-containing protein</fullName>
    </recommendedName>
</protein>
<evidence type="ECO:0000256" key="1">
    <source>
        <dbReference type="SAM" id="MobiDB-lite"/>
    </source>
</evidence>
<accession>A0ABP4VRL5</accession>
<gene>
    <name evidence="3" type="ORF">GCM10009710_13770</name>
</gene>
<sequence length="145" mass="16245">MAEYCDLCDLALDQCPHGRPEPVVVPKAAEPKKPAAPRKAKSAQPRVETRRVAAPRRASHTVYRGVILEILRDMGGRGEADAILAEVERRLAPRLRDGDYEEVQGEARWHRAARFERKDLVEAGLLEPVLERGIWQLTAAGFIED</sequence>